<comment type="caution">
    <text evidence="2">The sequence shown here is derived from an EMBL/GenBank/DDBJ whole genome shotgun (WGS) entry which is preliminary data.</text>
</comment>
<dbReference type="Proteomes" id="UP001231109">
    <property type="component" value="Unassembled WGS sequence"/>
</dbReference>
<dbReference type="InterPro" id="IPR003018">
    <property type="entry name" value="GAF"/>
</dbReference>
<keyword evidence="3" id="KW-1185">Reference proteome</keyword>
<feature type="domain" description="GAF" evidence="1">
    <location>
        <begin position="26"/>
        <end position="158"/>
    </location>
</feature>
<evidence type="ECO:0000313" key="3">
    <source>
        <dbReference type="Proteomes" id="UP001231109"/>
    </source>
</evidence>
<proteinExistence type="predicted"/>
<evidence type="ECO:0000259" key="1">
    <source>
        <dbReference type="Pfam" id="PF01590"/>
    </source>
</evidence>
<dbReference type="Pfam" id="PF01590">
    <property type="entry name" value="GAF"/>
    <property type="match status" value="1"/>
</dbReference>
<name>A0ABT9HXH6_9GAMM</name>
<accession>A0ABT9HXH6</accession>
<dbReference type="RefSeq" id="WP_305974976.1">
    <property type="nucleotide sequence ID" value="NZ_JAPJDZ010000014.1"/>
</dbReference>
<gene>
    <name evidence="2" type="ORF">ORJ04_07705</name>
</gene>
<evidence type="ECO:0000313" key="2">
    <source>
        <dbReference type="EMBL" id="MDP5135832.1"/>
    </source>
</evidence>
<dbReference type="InterPro" id="IPR029016">
    <property type="entry name" value="GAF-like_dom_sf"/>
</dbReference>
<dbReference type="EMBL" id="JAPJDZ010000014">
    <property type="protein sequence ID" value="MDP5135832.1"/>
    <property type="molecule type" value="Genomic_DNA"/>
</dbReference>
<dbReference type="Gene3D" id="3.30.450.40">
    <property type="match status" value="1"/>
</dbReference>
<protein>
    <submittedName>
        <fullName evidence="2">GAF domain-containing protein</fullName>
    </submittedName>
</protein>
<reference evidence="2 3" key="1">
    <citation type="submission" date="2022-11" db="EMBL/GenBank/DDBJ databases">
        <title>Viruses from the air-sea interface of a natural surface slick.</title>
        <authorList>
            <person name="Rahlff J."/>
            <person name="Holmfeldt K."/>
        </authorList>
    </citation>
    <scope>NUCLEOTIDE SEQUENCE [LARGE SCALE GENOMIC DNA]</scope>
    <source>
        <strain evidence="2 3">SMS4</strain>
    </source>
</reference>
<organism evidence="2 3">
    <name type="scientific">Rheinheimera baltica</name>
    <dbReference type="NCBI Taxonomy" id="67576"/>
    <lineage>
        <taxon>Bacteria</taxon>
        <taxon>Pseudomonadati</taxon>
        <taxon>Pseudomonadota</taxon>
        <taxon>Gammaproteobacteria</taxon>
        <taxon>Chromatiales</taxon>
        <taxon>Chromatiaceae</taxon>
        <taxon>Rheinheimera</taxon>
    </lineage>
</organism>
<sequence>MHNRFTEQLAQLHSTLDKPDLSKPDIIQAALQCCLDTLQIQRAGLWLFADDDLMSCQMLLDKTNGITQEPLMIDRWSFPSYFAALDSKKVILAVDAFNDPVTAELCEHFLRPLNIRSLMDVPIKQQDKVIGIICCEQTNVVKHWTLEEVDFVIALCSRYSKYLC</sequence>
<dbReference type="SUPFAM" id="SSF55781">
    <property type="entry name" value="GAF domain-like"/>
    <property type="match status" value="1"/>
</dbReference>